<dbReference type="AlphaFoldDB" id="A0AAN5C264"/>
<organism evidence="1 2">
    <name type="scientific">Pristionchus mayeri</name>
    <dbReference type="NCBI Taxonomy" id="1317129"/>
    <lineage>
        <taxon>Eukaryota</taxon>
        <taxon>Metazoa</taxon>
        <taxon>Ecdysozoa</taxon>
        <taxon>Nematoda</taxon>
        <taxon>Chromadorea</taxon>
        <taxon>Rhabditida</taxon>
        <taxon>Rhabditina</taxon>
        <taxon>Diplogasteromorpha</taxon>
        <taxon>Diplogasteroidea</taxon>
        <taxon>Neodiplogasteridae</taxon>
        <taxon>Pristionchus</taxon>
    </lineage>
</organism>
<keyword evidence="2" id="KW-1185">Reference proteome</keyword>
<evidence type="ECO:0000313" key="1">
    <source>
        <dbReference type="EMBL" id="GMR34158.1"/>
    </source>
</evidence>
<protein>
    <submittedName>
        <fullName evidence="1">Uncharacterized protein</fullName>
    </submittedName>
</protein>
<dbReference type="PANTHER" id="PTHR19871:SF14">
    <property type="entry name" value="DUF4062 DOMAIN-CONTAINING PROTEIN"/>
    <property type="match status" value="1"/>
</dbReference>
<gene>
    <name evidence="1" type="ORF">PMAYCL1PPCAC_04353</name>
</gene>
<dbReference type="InterPro" id="IPR052752">
    <property type="entry name" value="NACHT-WD_repeat"/>
</dbReference>
<dbReference type="PANTHER" id="PTHR19871">
    <property type="entry name" value="BETA TRANSDUCIN-RELATED PROTEIN"/>
    <property type="match status" value="1"/>
</dbReference>
<feature type="non-terminal residue" evidence="1">
    <location>
        <position position="1"/>
    </location>
</feature>
<dbReference type="EMBL" id="BTRK01000001">
    <property type="protein sequence ID" value="GMR34158.1"/>
    <property type="molecule type" value="Genomic_DNA"/>
</dbReference>
<proteinExistence type="predicted"/>
<sequence length="81" mass="9650">SEILCTELEMLKRTLKEENEDTTVLETWYIEDSNAVPSHFVLQPISSILVNFNNKRIPKLQEQDAATWWETEERMQQLLRK</sequence>
<reference evidence="2" key="1">
    <citation type="submission" date="2022-10" db="EMBL/GenBank/DDBJ databases">
        <title>Genome assembly of Pristionchus species.</title>
        <authorList>
            <person name="Yoshida K."/>
            <person name="Sommer R.J."/>
        </authorList>
    </citation>
    <scope>NUCLEOTIDE SEQUENCE [LARGE SCALE GENOMIC DNA]</scope>
    <source>
        <strain evidence="2">RS5460</strain>
    </source>
</reference>
<feature type="non-terminal residue" evidence="1">
    <location>
        <position position="81"/>
    </location>
</feature>
<accession>A0AAN5C264</accession>
<comment type="caution">
    <text evidence="1">The sequence shown here is derived from an EMBL/GenBank/DDBJ whole genome shotgun (WGS) entry which is preliminary data.</text>
</comment>
<dbReference type="Proteomes" id="UP001328107">
    <property type="component" value="Unassembled WGS sequence"/>
</dbReference>
<evidence type="ECO:0000313" key="2">
    <source>
        <dbReference type="Proteomes" id="UP001328107"/>
    </source>
</evidence>
<name>A0AAN5C264_9BILA</name>